<feature type="region of interest" description="Disordered" evidence="1">
    <location>
        <begin position="470"/>
        <end position="513"/>
    </location>
</feature>
<feature type="region of interest" description="Disordered" evidence="1">
    <location>
        <begin position="276"/>
        <end position="319"/>
    </location>
</feature>
<keyword evidence="4" id="KW-1185">Reference proteome</keyword>
<feature type="compositionally biased region" description="Low complexity" evidence="1">
    <location>
        <begin position="365"/>
        <end position="378"/>
    </location>
</feature>
<sequence length="513" mass="56863">MYSVCKVVGEANAILKMVPQDWRNGVSHYELAVLFQAVVHVCDSIKYAGIRCAVGIVTVLRHLAGERLLRRYLGGQTPSFQRPEEAANSKAHQLQMGADPESLLLKAGRFEVDRLPFMREAAELLKRRPTRCPAGPESFLDSVDTGKDQPSDLDWELHAFAEVDLYTFQELSNNCKELQLSRKKKEEEERKQDAGPGILDYLFGARKRVPDDSKELVHTAPARLFDWLTGQLRPEKDPDAGATAAAEKLKANVKKVREKREASEPLKCRRASMAPRGTLVPEAGGGYLEVPKSMTKRSSSSSTSSNRRATAAKDASPKGEVWPAAEDLLEKFSSPKDDIRVDVARLEAPIRRASKSGIEVVQREPSPGRSPASPSGPSTPQEDDRLTVEILVKELFNEDKLGVRLRMEGLVVSNFDVPEAADVGWHFGDEIVAVNGRSVSTREEFRTVLANARKQLPIVFTVKRQRPSLGRARRTVAGARPHSEATSLGPRDRMAKRKARASTSVPYRVKDTE</sequence>
<dbReference type="Proteomes" id="UP000604046">
    <property type="component" value="Unassembled WGS sequence"/>
</dbReference>
<feature type="compositionally biased region" description="Low complexity" evidence="1">
    <location>
        <begin position="292"/>
        <end position="313"/>
    </location>
</feature>
<proteinExistence type="predicted"/>
<evidence type="ECO:0000313" key="3">
    <source>
        <dbReference type="EMBL" id="CAE7224753.1"/>
    </source>
</evidence>
<dbReference type="AlphaFoldDB" id="A0A812K8T6"/>
<feature type="region of interest" description="Disordered" evidence="1">
    <location>
        <begin position="355"/>
        <end position="384"/>
    </location>
</feature>
<comment type="caution">
    <text evidence="3">The sequence shown here is derived from an EMBL/GenBank/DDBJ whole genome shotgun (WGS) entry which is preliminary data.</text>
</comment>
<dbReference type="SMART" id="SM00228">
    <property type="entry name" value="PDZ"/>
    <property type="match status" value="1"/>
</dbReference>
<dbReference type="InterPro" id="IPR001478">
    <property type="entry name" value="PDZ"/>
</dbReference>
<evidence type="ECO:0000259" key="2">
    <source>
        <dbReference type="PROSITE" id="PS50106"/>
    </source>
</evidence>
<dbReference type="SUPFAM" id="SSF50156">
    <property type="entry name" value="PDZ domain-like"/>
    <property type="match status" value="1"/>
</dbReference>
<feature type="domain" description="PDZ" evidence="2">
    <location>
        <begin position="389"/>
        <end position="464"/>
    </location>
</feature>
<dbReference type="InterPro" id="IPR036034">
    <property type="entry name" value="PDZ_sf"/>
</dbReference>
<protein>
    <submittedName>
        <fullName evidence="3">Kif3a protein</fullName>
    </submittedName>
</protein>
<evidence type="ECO:0000256" key="1">
    <source>
        <dbReference type="SAM" id="MobiDB-lite"/>
    </source>
</evidence>
<dbReference type="Gene3D" id="2.30.42.60">
    <property type="match status" value="1"/>
</dbReference>
<name>A0A812K8T6_9DINO</name>
<organism evidence="3 4">
    <name type="scientific">Symbiodinium natans</name>
    <dbReference type="NCBI Taxonomy" id="878477"/>
    <lineage>
        <taxon>Eukaryota</taxon>
        <taxon>Sar</taxon>
        <taxon>Alveolata</taxon>
        <taxon>Dinophyceae</taxon>
        <taxon>Suessiales</taxon>
        <taxon>Symbiodiniaceae</taxon>
        <taxon>Symbiodinium</taxon>
    </lineage>
</organism>
<accession>A0A812K8T6</accession>
<gene>
    <name evidence="3" type="primary">Kif3a</name>
    <name evidence="3" type="ORF">SNAT2548_LOCUS8592</name>
</gene>
<reference evidence="3" key="1">
    <citation type="submission" date="2021-02" db="EMBL/GenBank/DDBJ databases">
        <authorList>
            <person name="Dougan E. K."/>
            <person name="Rhodes N."/>
            <person name="Thang M."/>
            <person name="Chan C."/>
        </authorList>
    </citation>
    <scope>NUCLEOTIDE SEQUENCE</scope>
</reference>
<dbReference type="PROSITE" id="PS50106">
    <property type="entry name" value="PDZ"/>
    <property type="match status" value="1"/>
</dbReference>
<evidence type="ECO:0000313" key="4">
    <source>
        <dbReference type="Proteomes" id="UP000604046"/>
    </source>
</evidence>
<dbReference type="EMBL" id="CAJNDS010000645">
    <property type="protein sequence ID" value="CAE7224753.1"/>
    <property type="molecule type" value="Genomic_DNA"/>
</dbReference>